<evidence type="ECO:0000256" key="4">
    <source>
        <dbReference type="ARBA" id="ARBA00022692"/>
    </source>
</evidence>
<dbReference type="STRING" id="1384459.GL4_0215"/>
<keyword evidence="7" id="KW-0270">Exopolysaccharide synthesis</keyword>
<keyword evidence="11" id="KW-1185">Reference proteome</keyword>
<dbReference type="EC" id="2.7.8.6" evidence="10"/>
<evidence type="ECO:0000313" key="10">
    <source>
        <dbReference type="EMBL" id="BAQ15685.1"/>
    </source>
</evidence>
<dbReference type="OrthoDB" id="9808602at2"/>
<evidence type="ECO:0000256" key="8">
    <source>
        <dbReference type="SAM" id="Phobius"/>
    </source>
</evidence>
<dbReference type="GO" id="GO:0047360">
    <property type="term" value="F:undecaprenyl-phosphate galactose phosphotransferase activity"/>
    <property type="evidence" value="ECO:0007669"/>
    <property type="project" value="UniProtKB-EC"/>
</dbReference>
<comment type="subcellular location">
    <subcellularLocation>
        <location evidence="1">Membrane</location>
        <topology evidence="1">Multi-pass membrane protein</topology>
    </subcellularLocation>
</comment>
<organism evidence="10 11">
    <name type="scientific">Methyloceanibacter caenitepidi</name>
    <dbReference type="NCBI Taxonomy" id="1384459"/>
    <lineage>
        <taxon>Bacteria</taxon>
        <taxon>Pseudomonadati</taxon>
        <taxon>Pseudomonadota</taxon>
        <taxon>Alphaproteobacteria</taxon>
        <taxon>Hyphomicrobiales</taxon>
        <taxon>Hyphomicrobiaceae</taxon>
        <taxon>Methyloceanibacter</taxon>
    </lineage>
</organism>
<dbReference type="NCBIfam" id="TIGR03023">
    <property type="entry name" value="WcaJ_sugtrans"/>
    <property type="match status" value="1"/>
</dbReference>
<keyword evidence="6 8" id="KW-0472">Membrane</keyword>
<evidence type="ECO:0000256" key="7">
    <source>
        <dbReference type="ARBA" id="ARBA00023169"/>
    </source>
</evidence>
<dbReference type="GO" id="GO:0089702">
    <property type="term" value="F:undecaprenyl-phosphate glucose phosphotransferase activity"/>
    <property type="evidence" value="ECO:0007669"/>
    <property type="project" value="TreeGrafter"/>
</dbReference>
<proteinExistence type="inferred from homology"/>
<dbReference type="PANTHER" id="PTHR30576:SF21">
    <property type="entry name" value="UDP-GLUCOSE:UNDECAPRENYL-PHOSPHATE GLUCOSE-1-PHOSPHATE TRANSFERASE"/>
    <property type="match status" value="1"/>
</dbReference>
<evidence type="ECO:0000256" key="5">
    <source>
        <dbReference type="ARBA" id="ARBA00022989"/>
    </source>
</evidence>
<feature type="transmembrane region" description="Helical" evidence="8">
    <location>
        <begin position="67"/>
        <end position="84"/>
    </location>
</feature>
<keyword evidence="5 8" id="KW-1133">Transmembrane helix</keyword>
<keyword evidence="3 10" id="KW-0808">Transferase</keyword>
<dbReference type="RefSeq" id="WP_052464017.1">
    <property type="nucleotide sequence ID" value="NZ_AP014648.1"/>
</dbReference>
<evidence type="ECO:0000256" key="2">
    <source>
        <dbReference type="ARBA" id="ARBA00006464"/>
    </source>
</evidence>
<dbReference type="NCBIfam" id="TIGR03025">
    <property type="entry name" value="EPS_sugtrans"/>
    <property type="match status" value="1"/>
</dbReference>
<feature type="domain" description="Bacterial sugar transferase" evidence="9">
    <location>
        <begin position="298"/>
        <end position="479"/>
    </location>
</feature>
<dbReference type="Pfam" id="PF02397">
    <property type="entry name" value="Bac_transf"/>
    <property type="match status" value="1"/>
</dbReference>
<evidence type="ECO:0000313" key="11">
    <source>
        <dbReference type="Proteomes" id="UP000031643"/>
    </source>
</evidence>
<feature type="transmembrane region" description="Helical" evidence="8">
    <location>
        <begin position="300"/>
        <end position="324"/>
    </location>
</feature>
<dbReference type="AlphaFoldDB" id="A0A0A8JYK2"/>
<feature type="transmembrane region" description="Helical" evidence="8">
    <location>
        <begin position="39"/>
        <end position="61"/>
    </location>
</feature>
<dbReference type="PANTHER" id="PTHR30576">
    <property type="entry name" value="COLANIC BIOSYNTHESIS UDP-GLUCOSE LIPID CARRIER TRANSFERASE"/>
    <property type="match status" value="1"/>
</dbReference>
<dbReference type="InterPro" id="IPR017475">
    <property type="entry name" value="EPS_sugar_tfrase"/>
</dbReference>
<dbReference type="InterPro" id="IPR003362">
    <property type="entry name" value="Bact_transf"/>
</dbReference>
<dbReference type="KEGG" id="mcg:GL4_0215"/>
<sequence>MTDISITKLDTPHVASPAARPPYRLPLFFGRALRSSWPLADALVIVGLAVFFGITYHWVVYGQAGPIEAYFHLGIGVAALRLLLRKSFAVRSRRPGSTVRAEFQLWTATLLLVIAFAFLMKVSADYSRGAILLFYVLGFPVLLLWQTTWKRLVREGYSSGALAAHRVLLLGTAEKVEEFLAKHKPSDFGLVVSDIISWPERALEETTAGRVLLRESVRHAIARIRDSGVDEVVVLLPWSSNNTINICADMLMTTPAKVRLGPEAVFDRFLDAPISQLGPAATLNLVRPPLMRAEVWLKRAFDFVAASAVLTLISPLLALFAVLIKLDSPGPVLFRQHRLGFNQRAFQIYKFRTMSVTEDGEAVNQVVKGDSRVTRVGRFLRRWNFDELPQLINVVRGEMSLVGPRPHAVTHDRDFELRVASYARRHNIKPGITGWAQVNGYRGPTDSLDKIAGRVEHDLYYIDNWSFLLDFSVLVRTIVSPKAYRNAL</sequence>
<dbReference type="GO" id="GO:0016020">
    <property type="term" value="C:membrane"/>
    <property type="evidence" value="ECO:0007669"/>
    <property type="project" value="UniProtKB-SubCell"/>
</dbReference>
<gene>
    <name evidence="10" type="ORF">GL4_0215</name>
</gene>
<evidence type="ECO:0000256" key="3">
    <source>
        <dbReference type="ARBA" id="ARBA00022679"/>
    </source>
</evidence>
<name>A0A0A8JYK2_9HYPH</name>
<feature type="transmembrane region" description="Helical" evidence="8">
    <location>
        <begin position="105"/>
        <end position="123"/>
    </location>
</feature>
<evidence type="ECO:0000259" key="9">
    <source>
        <dbReference type="Pfam" id="PF02397"/>
    </source>
</evidence>
<protein>
    <submittedName>
        <fullName evidence="10">Undecaprenyl-phosphate galactosephosphotransferase</fullName>
        <ecNumber evidence="10">2.7.8.6</ecNumber>
    </submittedName>
</protein>
<dbReference type="Proteomes" id="UP000031643">
    <property type="component" value="Chromosome"/>
</dbReference>
<dbReference type="GO" id="GO:0000271">
    <property type="term" value="P:polysaccharide biosynthetic process"/>
    <property type="evidence" value="ECO:0007669"/>
    <property type="project" value="UniProtKB-KW"/>
</dbReference>
<dbReference type="GO" id="GO:0009242">
    <property type="term" value="P:colanic acid biosynthetic process"/>
    <property type="evidence" value="ECO:0007669"/>
    <property type="project" value="TreeGrafter"/>
</dbReference>
<evidence type="ECO:0000256" key="6">
    <source>
        <dbReference type="ARBA" id="ARBA00023136"/>
    </source>
</evidence>
<dbReference type="Pfam" id="PF13727">
    <property type="entry name" value="CoA_binding_3"/>
    <property type="match status" value="1"/>
</dbReference>
<feature type="transmembrane region" description="Helical" evidence="8">
    <location>
        <begin position="129"/>
        <end position="145"/>
    </location>
</feature>
<dbReference type="EMBL" id="AP014648">
    <property type="protein sequence ID" value="BAQ15685.1"/>
    <property type="molecule type" value="Genomic_DNA"/>
</dbReference>
<accession>A0A0A8JYK2</accession>
<dbReference type="HOGENOM" id="CLU_024920_0_1_5"/>
<evidence type="ECO:0000256" key="1">
    <source>
        <dbReference type="ARBA" id="ARBA00004141"/>
    </source>
</evidence>
<dbReference type="InterPro" id="IPR017473">
    <property type="entry name" value="Undecaprenyl-P_gluc_Ptfrase"/>
</dbReference>
<keyword evidence="4 8" id="KW-0812">Transmembrane</keyword>
<reference evidence="10 11" key="1">
    <citation type="submission" date="2014-09" db="EMBL/GenBank/DDBJ databases">
        <title>Genome sequencing of Methyloceanibacter caenitepidi Gela4.</title>
        <authorList>
            <person name="Takeuchi M."/>
            <person name="Susumu S."/>
            <person name="Kamagata Y."/>
            <person name="Oshima K."/>
            <person name="Hattori M."/>
            <person name="Iwasaki W."/>
        </authorList>
    </citation>
    <scope>NUCLEOTIDE SEQUENCE [LARGE SCALE GENOMIC DNA]</scope>
    <source>
        <strain evidence="10 11">Gela4</strain>
    </source>
</reference>
<comment type="similarity">
    <text evidence="2">Belongs to the bacterial sugar transferase family.</text>
</comment>